<name>A0A8D8ZCL3_9HEMI</name>
<proteinExistence type="predicted"/>
<reference evidence="1" key="1">
    <citation type="submission" date="2021-05" db="EMBL/GenBank/DDBJ databases">
        <authorList>
            <person name="Alioto T."/>
            <person name="Alioto T."/>
            <person name="Gomez Garrido J."/>
        </authorList>
    </citation>
    <scope>NUCLEOTIDE SEQUENCE</scope>
</reference>
<dbReference type="EMBL" id="HBUF01485424">
    <property type="protein sequence ID" value="CAG6745159.1"/>
    <property type="molecule type" value="Transcribed_RNA"/>
</dbReference>
<accession>A0A8D8ZCL3</accession>
<organism evidence="1">
    <name type="scientific">Cacopsylla melanoneura</name>
    <dbReference type="NCBI Taxonomy" id="428564"/>
    <lineage>
        <taxon>Eukaryota</taxon>
        <taxon>Metazoa</taxon>
        <taxon>Ecdysozoa</taxon>
        <taxon>Arthropoda</taxon>
        <taxon>Hexapoda</taxon>
        <taxon>Insecta</taxon>
        <taxon>Pterygota</taxon>
        <taxon>Neoptera</taxon>
        <taxon>Paraneoptera</taxon>
        <taxon>Hemiptera</taxon>
        <taxon>Sternorrhyncha</taxon>
        <taxon>Psylloidea</taxon>
        <taxon>Psyllidae</taxon>
        <taxon>Psyllinae</taxon>
        <taxon>Cacopsylla</taxon>
    </lineage>
</organism>
<protein>
    <submittedName>
        <fullName evidence="1">Uncharacterized protein</fullName>
    </submittedName>
</protein>
<dbReference type="AlphaFoldDB" id="A0A8D8ZCL3"/>
<sequence length="111" mass="13666">MKILWVPISCRISSEKLHNKGDEPFRIEEDREEKTLQKSSPRPASLFKFVFHFFIQFFFVLSKHSKEREREFFFLRRTSSVKYIKEGRRRIERGRGAKTKFLFFFFMRNFV</sequence>
<evidence type="ECO:0000313" key="1">
    <source>
        <dbReference type="EMBL" id="CAG6745159.1"/>
    </source>
</evidence>